<keyword evidence="4" id="KW-1185">Reference proteome</keyword>
<dbReference type="InterPro" id="IPR052756">
    <property type="entry name" value="Alkyne_AA_exporter"/>
</dbReference>
<dbReference type="AlphaFoldDB" id="A0A511N4J7"/>
<reference evidence="3 4" key="1">
    <citation type="submission" date="2019-07" db="EMBL/GenBank/DDBJ databases">
        <title>Whole genome shotgun sequence of Deinococcus cellulosilyticus NBRC 106333.</title>
        <authorList>
            <person name="Hosoyama A."/>
            <person name="Uohara A."/>
            <person name="Ohji S."/>
            <person name="Ichikawa N."/>
        </authorList>
    </citation>
    <scope>NUCLEOTIDE SEQUENCE [LARGE SCALE GENOMIC DNA]</scope>
    <source>
        <strain evidence="3 4">NBRC 106333</strain>
    </source>
</reference>
<dbReference type="Pfam" id="PF00892">
    <property type="entry name" value="EamA"/>
    <property type="match status" value="2"/>
</dbReference>
<dbReference type="InterPro" id="IPR037185">
    <property type="entry name" value="EmrE-like"/>
</dbReference>
<dbReference type="InterPro" id="IPR000620">
    <property type="entry name" value="EamA_dom"/>
</dbReference>
<feature type="transmembrane region" description="Helical" evidence="1">
    <location>
        <begin position="37"/>
        <end position="57"/>
    </location>
</feature>
<comment type="caution">
    <text evidence="3">The sequence shown here is derived from an EMBL/GenBank/DDBJ whole genome shotgun (WGS) entry which is preliminary data.</text>
</comment>
<protein>
    <submittedName>
        <fullName evidence="3">Membrane protein</fullName>
    </submittedName>
</protein>
<name>A0A511N4J7_DEIC1</name>
<feature type="transmembrane region" description="Helical" evidence="1">
    <location>
        <begin position="242"/>
        <end position="258"/>
    </location>
</feature>
<evidence type="ECO:0000256" key="1">
    <source>
        <dbReference type="SAM" id="Phobius"/>
    </source>
</evidence>
<feature type="transmembrane region" description="Helical" evidence="1">
    <location>
        <begin position="210"/>
        <end position="230"/>
    </location>
</feature>
<feature type="transmembrane region" description="Helical" evidence="1">
    <location>
        <begin position="64"/>
        <end position="81"/>
    </location>
</feature>
<dbReference type="SUPFAM" id="SSF103481">
    <property type="entry name" value="Multidrug resistance efflux transporter EmrE"/>
    <property type="match status" value="2"/>
</dbReference>
<accession>A0A511N4J7</accession>
<dbReference type="PANTHER" id="PTHR12715:SF4">
    <property type="entry name" value="EAMA DOMAIN-CONTAINING PROTEIN"/>
    <property type="match status" value="1"/>
</dbReference>
<feature type="domain" description="EamA" evidence="2">
    <location>
        <begin position="7"/>
        <end position="136"/>
    </location>
</feature>
<dbReference type="RefSeq" id="WP_146886318.1">
    <property type="nucleotide sequence ID" value="NZ_BJXB01000015.1"/>
</dbReference>
<dbReference type="Gene3D" id="1.10.3730.20">
    <property type="match status" value="2"/>
</dbReference>
<feature type="transmembrane region" description="Helical" evidence="1">
    <location>
        <begin position="120"/>
        <end position="138"/>
    </location>
</feature>
<keyword evidence="1" id="KW-0812">Transmembrane</keyword>
<dbReference type="EMBL" id="BJXB01000015">
    <property type="protein sequence ID" value="GEM47789.1"/>
    <property type="molecule type" value="Genomic_DNA"/>
</dbReference>
<keyword evidence="1" id="KW-1133">Transmembrane helix</keyword>
<sequence length="298" mass="32154">MDPLSLTAILVTILFWASSFAGIKAGLDHFTPEHLTVYRFLVASAVLLVYAAVARIPFPEWKDVPRIFGVSILGITIYHYALNFGELTVPAGVASLIIAAGPVFTALMATFWLGERLNWLGWLGIAVSISGVTLIVLGKEADLSFTQGALLILLSAFVTSLYFVLQKPLLKKYPSRQFTVWSLVFGTVPMLVSLPGLPEEIRAAPASANWAVIYIGIFPAALAYLTWTFALSRVPANITTSFLYVSPVLAILISYFWVHEVPSHISIIGGGIALVGVIIVNTLGKPRAQGTGPRAKQA</sequence>
<proteinExistence type="predicted"/>
<gene>
    <name evidence="3" type="ORF">DC3_34240</name>
</gene>
<evidence type="ECO:0000313" key="4">
    <source>
        <dbReference type="Proteomes" id="UP000321306"/>
    </source>
</evidence>
<feature type="domain" description="EamA" evidence="2">
    <location>
        <begin position="148"/>
        <end position="281"/>
    </location>
</feature>
<feature type="transmembrane region" description="Helical" evidence="1">
    <location>
        <begin position="264"/>
        <end position="284"/>
    </location>
</feature>
<evidence type="ECO:0000313" key="3">
    <source>
        <dbReference type="EMBL" id="GEM47789.1"/>
    </source>
</evidence>
<feature type="transmembrane region" description="Helical" evidence="1">
    <location>
        <begin position="93"/>
        <end position="113"/>
    </location>
</feature>
<keyword evidence="1" id="KW-0472">Membrane</keyword>
<dbReference type="OrthoDB" id="9809509at2"/>
<dbReference type="GO" id="GO:0016020">
    <property type="term" value="C:membrane"/>
    <property type="evidence" value="ECO:0007669"/>
    <property type="project" value="InterPro"/>
</dbReference>
<feature type="transmembrane region" description="Helical" evidence="1">
    <location>
        <begin position="144"/>
        <end position="165"/>
    </location>
</feature>
<dbReference type="PANTHER" id="PTHR12715">
    <property type="entry name" value="TRANSPORTER, DRUG/METABOLITE EXPORTER FAMILY"/>
    <property type="match status" value="1"/>
</dbReference>
<organism evidence="3 4">
    <name type="scientific">Deinococcus cellulosilyticus (strain DSM 18568 / NBRC 106333 / KACC 11606 / 5516J-15)</name>
    <dbReference type="NCBI Taxonomy" id="1223518"/>
    <lineage>
        <taxon>Bacteria</taxon>
        <taxon>Thermotogati</taxon>
        <taxon>Deinococcota</taxon>
        <taxon>Deinococci</taxon>
        <taxon>Deinococcales</taxon>
        <taxon>Deinococcaceae</taxon>
        <taxon>Deinococcus</taxon>
    </lineage>
</organism>
<dbReference type="Proteomes" id="UP000321306">
    <property type="component" value="Unassembled WGS sequence"/>
</dbReference>
<feature type="transmembrane region" description="Helical" evidence="1">
    <location>
        <begin position="177"/>
        <end position="198"/>
    </location>
</feature>
<evidence type="ECO:0000259" key="2">
    <source>
        <dbReference type="Pfam" id="PF00892"/>
    </source>
</evidence>